<keyword evidence="3 6" id="KW-0812">Transmembrane</keyword>
<dbReference type="PANTHER" id="PTHR43791:SF48">
    <property type="entry name" value="TRANSPORTER, PUTATIVE (AFU_ORTHOLOGUE AFUA_4G01000)-RELATED"/>
    <property type="match status" value="1"/>
</dbReference>
<dbReference type="AlphaFoldDB" id="A0A8H5GBS1"/>
<evidence type="ECO:0000259" key="7">
    <source>
        <dbReference type="PROSITE" id="PS50850"/>
    </source>
</evidence>
<evidence type="ECO:0000313" key="8">
    <source>
        <dbReference type="EMBL" id="KAF5362011.1"/>
    </source>
</evidence>
<evidence type="ECO:0000256" key="2">
    <source>
        <dbReference type="ARBA" id="ARBA00022448"/>
    </source>
</evidence>
<dbReference type="GO" id="GO:0022857">
    <property type="term" value="F:transmembrane transporter activity"/>
    <property type="evidence" value="ECO:0007669"/>
    <property type="project" value="InterPro"/>
</dbReference>
<name>A0A8H5GBS1_9AGAR</name>
<feature type="transmembrane region" description="Helical" evidence="6">
    <location>
        <begin position="432"/>
        <end position="452"/>
    </location>
</feature>
<organism evidence="8 9">
    <name type="scientific">Leucocoprinus leucothites</name>
    <dbReference type="NCBI Taxonomy" id="201217"/>
    <lineage>
        <taxon>Eukaryota</taxon>
        <taxon>Fungi</taxon>
        <taxon>Dikarya</taxon>
        <taxon>Basidiomycota</taxon>
        <taxon>Agaricomycotina</taxon>
        <taxon>Agaricomycetes</taxon>
        <taxon>Agaricomycetidae</taxon>
        <taxon>Agaricales</taxon>
        <taxon>Agaricineae</taxon>
        <taxon>Agaricaceae</taxon>
        <taxon>Leucocoprinus</taxon>
    </lineage>
</organism>
<evidence type="ECO:0000256" key="5">
    <source>
        <dbReference type="ARBA" id="ARBA00023136"/>
    </source>
</evidence>
<dbReference type="FunFam" id="1.20.1250.20:FF:000013">
    <property type="entry name" value="MFS general substrate transporter"/>
    <property type="match status" value="1"/>
</dbReference>
<evidence type="ECO:0000256" key="1">
    <source>
        <dbReference type="ARBA" id="ARBA00004141"/>
    </source>
</evidence>
<dbReference type="InterPro" id="IPR036259">
    <property type="entry name" value="MFS_trans_sf"/>
</dbReference>
<dbReference type="InterPro" id="IPR011701">
    <property type="entry name" value="MFS"/>
</dbReference>
<keyword evidence="2" id="KW-0813">Transport</keyword>
<dbReference type="OrthoDB" id="2962993at2759"/>
<dbReference type="PANTHER" id="PTHR43791">
    <property type="entry name" value="PERMEASE-RELATED"/>
    <property type="match status" value="1"/>
</dbReference>
<feature type="transmembrane region" description="Helical" evidence="6">
    <location>
        <begin position="398"/>
        <end position="420"/>
    </location>
</feature>
<accession>A0A8H5GBS1</accession>
<keyword evidence="9" id="KW-1185">Reference proteome</keyword>
<feature type="transmembrane region" description="Helical" evidence="6">
    <location>
        <begin position="364"/>
        <end position="386"/>
    </location>
</feature>
<feature type="transmembrane region" description="Helical" evidence="6">
    <location>
        <begin position="81"/>
        <end position="102"/>
    </location>
</feature>
<comment type="subcellular location">
    <subcellularLocation>
        <location evidence="1">Membrane</location>
        <topology evidence="1">Multi-pass membrane protein</topology>
    </subcellularLocation>
</comment>
<evidence type="ECO:0000256" key="6">
    <source>
        <dbReference type="SAM" id="Phobius"/>
    </source>
</evidence>
<dbReference type="InterPro" id="IPR020846">
    <property type="entry name" value="MFS_dom"/>
</dbReference>
<dbReference type="Pfam" id="PF07690">
    <property type="entry name" value="MFS_1"/>
    <property type="match status" value="1"/>
</dbReference>
<dbReference type="Proteomes" id="UP000559027">
    <property type="component" value="Unassembled WGS sequence"/>
</dbReference>
<evidence type="ECO:0000256" key="3">
    <source>
        <dbReference type="ARBA" id="ARBA00022692"/>
    </source>
</evidence>
<feature type="domain" description="Major facilitator superfamily (MFS) profile" evidence="7">
    <location>
        <begin position="43"/>
        <end position="456"/>
    </location>
</feature>
<keyword evidence="4 6" id="KW-1133">Transmembrane helix</keyword>
<dbReference type="EMBL" id="JAACJO010000002">
    <property type="protein sequence ID" value="KAF5362011.1"/>
    <property type="molecule type" value="Genomic_DNA"/>
</dbReference>
<feature type="transmembrane region" description="Helical" evidence="6">
    <location>
        <begin position="270"/>
        <end position="295"/>
    </location>
</feature>
<evidence type="ECO:0000313" key="9">
    <source>
        <dbReference type="Proteomes" id="UP000559027"/>
    </source>
</evidence>
<evidence type="ECO:0000256" key="4">
    <source>
        <dbReference type="ARBA" id="ARBA00022989"/>
    </source>
</evidence>
<feature type="transmembrane region" description="Helical" evidence="6">
    <location>
        <begin position="205"/>
        <end position="224"/>
    </location>
</feature>
<feature type="transmembrane region" description="Helical" evidence="6">
    <location>
        <begin position="168"/>
        <end position="193"/>
    </location>
</feature>
<feature type="transmembrane region" description="Helical" evidence="6">
    <location>
        <begin position="133"/>
        <end position="156"/>
    </location>
</feature>
<feature type="transmembrane region" description="Helical" evidence="6">
    <location>
        <begin position="41"/>
        <end position="61"/>
    </location>
</feature>
<dbReference type="Gene3D" id="1.20.1250.20">
    <property type="entry name" value="MFS general substrate transporter like domains"/>
    <property type="match status" value="2"/>
</dbReference>
<feature type="transmembrane region" description="Helical" evidence="6">
    <location>
        <begin position="109"/>
        <end position="127"/>
    </location>
</feature>
<dbReference type="PROSITE" id="PS50850">
    <property type="entry name" value="MFS"/>
    <property type="match status" value="1"/>
</dbReference>
<proteinExistence type="predicted"/>
<comment type="caution">
    <text evidence="8">The sequence shown here is derived from an EMBL/GenBank/DDBJ whole genome shotgun (WGS) entry which is preliminary data.</text>
</comment>
<reference evidence="8 9" key="1">
    <citation type="journal article" date="2020" name="ISME J.">
        <title>Uncovering the hidden diversity of litter-decomposition mechanisms in mushroom-forming fungi.</title>
        <authorList>
            <person name="Floudas D."/>
            <person name="Bentzer J."/>
            <person name="Ahren D."/>
            <person name="Johansson T."/>
            <person name="Persson P."/>
            <person name="Tunlid A."/>
        </authorList>
    </citation>
    <scope>NUCLEOTIDE SEQUENCE [LARGE SCALE GENOMIC DNA]</scope>
    <source>
        <strain evidence="8 9">CBS 146.42</strain>
    </source>
</reference>
<feature type="transmembrane region" description="Helical" evidence="6">
    <location>
        <begin position="315"/>
        <end position="333"/>
    </location>
</feature>
<dbReference type="FunFam" id="1.20.1250.20:FF:000018">
    <property type="entry name" value="MFS transporter permease"/>
    <property type="match status" value="1"/>
</dbReference>
<gene>
    <name evidence="8" type="ORF">D9756_002406</name>
</gene>
<dbReference type="GO" id="GO:0016020">
    <property type="term" value="C:membrane"/>
    <property type="evidence" value="ECO:0007669"/>
    <property type="project" value="UniProtKB-SubCell"/>
</dbReference>
<keyword evidence="5 6" id="KW-0472">Membrane</keyword>
<protein>
    <recommendedName>
        <fullName evidence="7">Major facilitator superfamily (MFS) profile domain-containing protein</fullName>
    </recommendedName>
</protein>
<dbReference type="SUPFAM" id="SSF103473">
    <property type="entry name" value="MFS general substrate transporter"/>
    <property type="match status" value="1"/>
</dbReference>
<sequence length="490" mass="53882">MSTKNSQDEIATKSTEVKEENYIHEDIDPVAEKRLVRKLDFILLPMFCLIYCTNFIDRTAIGNARIAGLEKDLGMEGFDLNIALTVFYVCFTAVEVPSNLVLKRVGSAWISYLVIAFGAVALGSAFMKTYAELIVTRVFLGLAEGGTLAGLVYCLARFYRRRELVIRMGFFFGLSPVLAGAFGGLLASGLLAVDDFGPIKQWRKIFFIEGIITIGIGIVLLFIMPEDPKKTKMLNETERALAIARINADATVKNNGFKEKATMKLVLRSFNIWTVFCAMGYFLVNISFQGLSLFLPTVINSLGHFTVVQAQLRTVPCYLVGAVFSIMNCFMSWHLNSRGIGIIVSMILQTMGYAIAVGTKDSHARYAACFLSIMGGASSGPLLLTWGVDNAAPDTMRAVAAAAIPGIGAFGSILAVWTYLPTDAPNYHIGNSINLASAAFVITSTAIGMLYLKLENKKRDRGGRDYRLEGKAEEEIRDLGYRHPSFRYQL</sequence>
<feature type="transmembrane region" description="Helical" evidence="6">
    <location>
        <begin position="340"/>
        <end position="358"/>
    </location>
</feature>